<name>A0A2U1LJP2_ARTAN</name>
<accession>A0A2U1LJP2</accession>
<dbReference type="EMBL" id="PKPP01009032">
    <property type="protein sequence ID" value="PWA49206.1"/>
    <property type="molecule type" value="Genomic_DNA"/>
</dbReference>
<keyword evidence="2" id="KW-1185">Reference proteome</keyword>
<dbReference type="AlphaFoldDB" id="A0A2U1LJP2"/>
<dbReference type="STRING" id="35608.A0A2U1LJP2"/>
<dbReference type="Proteomes" id="UP000245207">
    <property type="component" value="Unassembled WGS sequence"/>
</dbReference>
<organism evidence="1 2">
    <name type="scientific">Artemisia annua</name>
    <name type="common">Sweet wormwood</name>
    <dbReference type="NCBI Taxonomy" id="35608"/>
    <lineage>
        <taxon>Eukaryota</taxon>
        <taxon>Viridiplantae</taxon>
        <taxon>Streptophyta</taxon>
        <taxon>Embryophyta</taxon>
        <taxon>Tracheophyta</taxon>
        <taxon>Spermatophyta</taxon>
        <taxon>Magnoliopsida</taxon>
        <taxon>eudicotyledons</taxon>
        <taxon>Gunneridae</taxon>
        <taxon>Pentapetalae</taxon>
        <taxon>asterids</taxon>
        <taxon>campanulids</taxon>
        <taxon>Asterales</taxon>
        <taxon>Asteraceae</taxon>
        <taxon>Asteroideae</taxon>
        <taxon>Anthemideae</taxon>
        <taxon>Artemisiinae</taxon>
        <taxon>Artemisia</taxon>
    </lineage>
</organism>
<protein>
    <submittedName>
        <fullName evidence="1">Pre-16S rRNA nuclease, Ribonuclease H-like domain protein</fullName>
    </submittedName>
</protein>
<evidence type="ECO:0000313" key="1">
    <source>
        <dbReference type="EMBL" id="PWA49206.1"/>
    </source>
</evidence>
<comment type="caution">
    <text evidence="1">The sequence shown here is derived from an EMBL/GenBank/DDBJ whole genome shotgun (WGS) entry which is preliminary data.</text>
</comment>
<gene>
    <name evidence="1" type="ORF">CTI12_AA483630</name>
</gene>
<evidence type="ECO:0000313" key="2">
    <source>
        <dbReference type="Proteomes" id="UP000245207"/>
    </source>
</evidence>
<dbReference type="OrthoDB" id="430851at2759"/>
<reference evidence="1 2" key="1">
    <citation type="journal article" date="2018" name="Mol. Plant">
        <title>The genome of Artemisia annua provides insight into the evolution of Asteraceae family and artemisinin biosynthesis.</title>
        <authorList>
            <person name="Shen Q."/>
            <person name="Zhang L."/>
            <person name="Liao Z."/>
            <person name="Wang S."/>
            <person name="Yan T."/>
            <person name="Shi P."/>
            <person name="Liu M."/>
            <person name="Fu X."/>
            <person name="Pan Q."/>
            <person name="Wang Y."/>
            <person name="Lv Z."/>
            <person name="Lu X."/>
            <person name="Zhang F."/>
            <person name="Jiang W."/>
            <person name="Ma Y."/>
            <person name="Chen M."/>
            <person name="Hao X."/>
            <person name="Li L."/>
            <person name="Tang Y."/>
            <person name="Lv G."/>
            <person name="Zhou Y."/>
            <person name="Sun X."/>
            <person name="Brodelius P.E."/>
            <person name="Rose J.K.C."/>
            <person name="Tang K."/>
        </authorList>
    </citation>
    <scope>NUCLEOTIDE SEQUENCE [LARGE SCALE GENOMIC DNA]</scope>
    <source>
        <strain evidence="2">cv. Huhao1</strain>
        <tissue evidence="1">Leaf</tissue>
    </source>
</reference>
<sequence length="220" mass="25436">MEKNKMIEETVVECIHRRRWNERTPNNRILTVSEKPDRMATQRGELKLALSFNDWFRVTTTEEIMTRKGDLKLRSSFNDRLSNVARWAGWAFGRCAKTMIFSMGTVYICDSFFGCKRFTHKRFSIGVDELFPCLMNSSVQCCCLIEASTKGWRVYLQDEHGSSTDAMNQVAKSVGLWVNKDGAANDLSDSGERFEMVLPKQLNLQEKLRKVPPHDDLDFF</sequence>
<proteinExistence type="predicted"/>